<keyword evidence="1" id="KW-0449">Lipoprotein</keyword>
<proteinExistence type="predicted"/>
<accession>A0ACC6K349</accession>
<organism evidence="1 2">
    <name type="scientific">Pseudomonas hunanensis</name>
    <dbReference type="NCBI Taxonomy" id="1247546"/>
    <lineage>
        <taxon>Bacteria</taxon>
        <taxon>Pseudomonadati</taxon>
        <taxon>Pseudomonadota</taxon>
        <taxon>Gammaproteobacteria</taxon>
        <taxon>Pseudomonadales</taxon>
        <taxon>Pseudomonadaceae</taxon>
        <taxon>Pseudomonas</taxon>
    </lineage>
</organism>
<sequence length="185" mass="19883">MTRRLKFIALMTLSILSACRSDPIAFHTLTPTDVARHAVGSEIDIESVSVPPQVDRAQIVIRQGASGLAILETQWWGASLADELRSALAEQLYSADSARRTSVRIIVQRFDSVPGQYALIDAKWRLRGGGATLNCRTVLQTPAGAAIDDVVSAHQGNIKELARQINQAARVSPWACPGAGAKAAR</sequence>
<gene>
    <name evidence="1" type="ORF">J2W83_002459</name>
</gene>
<keyword evidence="2" id="KW-1185">Reference proteome</keyword>
<comment type="caution">
    <text evidence="1">The sequence shown here is derived from an EMBL/GenBank/DDBJ whole genome shotgun (WGS) entry which is preliminary data.</text>
</comment>
<evidence type="ECO:0000313" key="1">
    <source>
        <dbReference type="EMBL" id="MDR6712857.1"/>
    </source>
</evidence>
<reference evidence="1" key="1">
    <citation type="submission" date="2023-07" db="EMBL/GenBank/DDBJ databases">
        <title>Sorghum-associated microbial communities from plants grown in Nebraska, USA.</title>
        <authorList>
            <person name="Schachtman D."/>
        </authorList>
    </citation>
    <scope>NUCLEOTIDE SEQUENCE</scope>
    <source>
        <strain evidence="1">BE56</strain>
    </source>
</reference>
<protein>
    <submittedName>
        <fullName evidence="1">Lipoprotein YmbA</fullName>
    </submittedName>
</protein>
<dbReference type="Proteomes" id="UP001259587">
    <property type="component" value="Unassembled WGS sequence"/>
</dbReference>
<name>A0ACC6K349_9PSED</name>
<evidence type="ECO:0000313" key="2">
    <source>
        <dbReference type="Proteomes" id="UP001259587"/>
    </source>
</evidence>
<dbReference type="EMBL" id="JAVDTH010000012">
    <property type="protein sequence ID" value="MDR6712857.1"/>
    <property type="molecule type" value="Genomic_DNA"/>
</dbReference>